<protein>
    <submittedName>
        <fullName evidence="2">Uncharacterized protein</fullName>
    </submittedName>
</protein>
<dbReference type="AlphaFoldDB" id="A0A076N093"/>
<dbReference type="RefSeq" id="WP_017985899.1">
    <property type="nucleotide sequence ID" value="NZ_AQUL01000001.1"/>
</dbReference>
<dbReference type="PATRIC" id="fig|1068978.7.peg.7544"/>
<dbReference type="EMBL" id="CP009110">
    <property type="protein sequence ID" value="AIJ27119.1"/>
    <property type="molecule type" value="Genomic_DNA"/>
</dbReference>
<sequence length="123" mass="13608">MVVNVAIYLVVCATPPVLFWLASKAPAVAAALRRRREPGPVGLPIERLAADLRRVHRCLADLAPDAPIVRRRATHQAYDALLVQACAALGLRHWLDELPEGVERDIERLRVEEALRRAGLVVP</sequence>
<dbReference type="KEGG" id="amq:AMETH_7027"/>
<evidence type="ECO:0000313" key="3">
    <source>
        <dbReference type="Proteomes" id="UP000062973"/>
    </source>
</evidence>
<organism evidence="2 3">
    <name type="scientific">Amycolatopsis methanolica 239</name>
    <dbReference type="NCBI Taxonomy" id="1068978"/>
    <lineage>
        <taxon>Bacteria</taxon>
        <taxon>Bacillati</taxon>
        <taxon>Actinomycetota</taxon>
        <taxon>Actinomycetes</taxon>
        <taxon>Pseudonocardiales</taxon>
        <taxon>Pseudonocardiaceae</taxon>
        <taxon>Amycolatopsis</taxon>
        <taxon>Amycolatopsis methanolica group</taxon>
    </lineage>
</organism>
<keyword evidence="3" id="KW-1185">Reference proteome</keyword>
<evidence type="ECO:0000313" key="2">
    <source>
        <dbReference type="EMBL" id="AIJ27119.1"/>
    </source>
</evidence>
<gene>
    <name evidence="2" type="ORF">AMETH_7027</name>
</gene>
<dbReference type="OrthoDB" id="5198389at2"/>
<evidence type="ECO:0000256" key="1">
    <source>
        <dbReference type="SAM" id="Phobius"/>
    </source>
</evidence>
<keyword evidence="1" id="KW-0472">Membrane</keyword>
<dbReference type="Proteomes" id="UP000062973">
    <property type="component" value="Chromosome"/>
</dbReference>
<name>A0A076N093_AMYME</name>
<dbReference type="eggNOG" id="ENOG5033HR0">
    <property type="taxonomic scope" value="Bacteria"/>
</dbReference>
<accession>A0A076N093</accession>
<feature type="transmembrane region" description="Helical" evidence="1">
    <location>
        <begin position="6"/>
        <end position="27"/>
    </location>
</feature>
<keyword evidence="1" id="KW-0812">Transmembrane</keyword>
<proteinExistence type="predicted"/>
<reference evidence="2 3" key="1">
    <citation type="submission" date="2014-07" db="EMBL/GenBank/DDBJ databases">
        <title>Whole Genome Sequence of the Amycolatopsis methanolica 239.</title>
        <authorList>
            <person name="Tang B."/>
        </authorList>
    </citation>
    <scope>NUCLEOTIDE SEQUENCE [LARGE SCALE GENOMIC DNA]</scope>
    <source>
        <strain evidence="2 3">239</strain>
    </source>
</reference>
<keyword evidence="1" id="KW-1133">Transmembrane helix</keyword>
<dbReference type="HOGENOM" id="CLU_127063_1_0_11"/>